<dbReference type="OMA" id="HASHICQ"/>
<sequence length="436" mass="47616">MASLGFGKTGVEVRETVRSMIRARKNNGKTDSEDHVPLPHRQWLYGFLARHPELSIRSTMPLGKDRALVSPGAVELWFNKFQQTIEATDPTIFTSPGRIFNADETGFAFNTKTRQIVASKGTKNVYSITSNTKSQVSVLACCSAAGQYIPSMLIYPYKRIPQKNLLEKFPDALLQVSDNGWVTSAIFYSWLRDIFIPSTNNLPKPIILLVDGHPSHTSLLETSVICSENKIILYCLLPHASHICQPLDQAFFGAIKSAWKIAVKKHVSNVGEGVNLETFAGVFKPLWDSVTTPVLASNSFRAAGICPFNPGKVISSTKLLPSKVYLHEENAIQTTAYEPSSPVEAEMSVPVPSIDVEAFSFQESASPDSLDCSPSSQKEFHLSPSHTDANTSLLPLDISLALTPLIFPDPKGTPIDSTCIVQTGVSNTSATYSLPS</sequence>
<accession>A0A9U8DXX7</accession>
<dbReference type="GO" id="GO:0003677">
    <property type="term" value="F:DNA binding"/>
    <property type="evidence" value="ECO:0007669"/>
    <property type="project" value="TreeGrafter"/>
</dbReference>
<dbReference type="InterPro" id="IPR004875">
    <property type="entry name" value="DDE_SF_endonuclease_dom"/>
</dbReference>
<feature type="domain" description="DDE-1" evidence="1">
    <location>
        <begin position="134"/>
        <end position="269"/>
    </location>
</feature>
<dbReference type="KEGG" id="bgt:106054447"/>
<evidence type="ECO:0000259" key="1">
    <source>
        <dbReference type="Pfam" id="PF03184"/>
    </source>
</evidence>
<name>A0A9U8DXX7_BIOGL</name>
<reference evidence="3" key="1">
    <citation type="submission" date="2025-08" db="UniProtKB">
        <authorList>
            <consortium name="RefSeq"/>
        </authorList>
    </citation>
    <scope>IDENTIFICATION</scope>
</reference>
<dbReference type="AlphaFoldDB" id="A0A9U8DXX7"/>
<evidence type="ECO:0000313" key="2">
    <source>
        <dbReference type="Proteomes" id="UP001165740"/>
    </source>
</evidence>
<dbReference type="InterPro" id="IPR050863">
    <property type="entry name" value="CenT-Element_Derived"/>
</dbReference>
<dbReference type="GO" id="GO:0005634">
    <property type="term" value="C:nucleus"/>
    <property type="evidence" value="ECO:0007669"/>
    <property type="project" value="TreeGrafter"/>
</dbReference>
<evidence type="ECO:0000313" key="3">
    <source>
        <dbReference type="RefSeq" id="XP_013065756.2"/>
    </source>
</evidence>
<dbReference type="PANTHER" id="PTHR19303:SF74">
    <property type="entry name" value="POGO TRANSPOSABLE ELEMENT WITH KRAB DOMAIN"/>
    <property type="match status" value="1"/>
</dbReference>
<proteinExistence type="predicted"/>
<dbReference type="InterPro" id="IPR036397">
    <property type="entry name" value="RNaseH_sf"/>
</dbReference>
<keyword evidence="2" id="KW-1185">Reference proteome</keyword>
<dbReference type="PANTHER" id="PTHR19303">
    <property type="entry name" value="TRANSPOSON"/>
    <property type="match status" value="1"/>
</dbReference>
<dbReference type="OrthoDB" id="10058523at2759"/>
<protein>
    <submittedName>
        <fullName evidence="3">Uncharacterized protein LOC106054447</fullName>
    </submittedName>
</protein>
<dbReference type="Pfam" id="PF03184">
    <property type="entry name" value="DDE_1"/>
    <property type="match status" value="1"/>
</dbReference>
<dbReference type="Gene3D" id="3.30.420.10">
    <property type="entry name" value="Ribonuclease H-like superfamily/Ribonuclease H"/>
    <property type="match status" value="1"/>
</dbReference>
<gene>
    <name evidence="3" type="primary">LOC106054447</name>
</gene>
<dbReference type="RefSeq" id="XP_013065756.2">
    <property type="nucleotide sequence ID" value="XM_013210302.2"/>
</dbReference>
<organism evidence="2 3">
    <name type="scientific">Biomphalaria glabrata</name>
    <name type="common">Bloodfluke planorb</name>
    <name type="synonym">Freshwater snail</name>
    <dbReference type="NCBI Taxonomy" id="6526"/>
    <lineage>
        <taxon>Eukaryota</taxon>
        <taxon>Metazoa</taxon>
        <taxon>Spiralia</taxon>
        <taxon>Lophotrochozoa</taxon>
        <taxon>Mollusca</taxon>
        <taxon>Gastropoda</taxon>
        <taxon>Heterobranchia</taxon>
        <taxon>Euthyneura</taxon>
        <taxon>Panpulmonata</taxon>
        <taxon>Hygrophila</taxon>
        <taxon>Lymnaeoidea</taxon>
        <taxon>Planorbidae</taxon>
        <taxon>Biomphalaria</taxon>
    </lineage>
</organism>
<dbReference type="Proteomes" id="UP001165740">
    <property type="component" value="Chromosome 10"/>
</dbReference>
<dbReference type="GeneID" id="106054447"/>